<evidence type="ECO:0000256" key="3">
    <source>
        <dbReference type="ARBA" id="ARBA00022763"/>
    </source>
</evidence>
<dbReference type="AlphaFoldDB" id="A0A381R617"/>
<dbReference type="EMBL" id="UINC01001705">
    <property type="protein sequence ID" value="SUZ86990.1"/>
    <property type="molecule type" value="Genomic_DNA"/>
</dbReference>
<dbReference type="PANTHER" id="PTHR11361:SF34">
    <property type="entry name" value="DNA MISMATCH REPAIR PROTEIN MSH1, MITOCHONDRIAL"/>
    <property type="match status" value="1"/>
</dbReference>
<dbReference type="FunFam" id="3.40.1170.10:FF:000001">
    <property type="entry name" value="DNA mismatch repair protein MutS"/>
    <property type="match status" value="1"/>
</dbReference>
<dbReference type="Gene3D" id="3.30.420.110">
    <property type="entry name" value="MutS, connector domain"/>
    <property type="match status" value="1"/>
</dbReference>
<evidence type="ECO:0000256" key="4">
    <source>
        <dbReference type="ARBA" id="ARBA00022840"/>
    </source>
</evidence>
<reference evidence="9" key="1">
    <citation type="submission" date="2018-05" db="EMBL/GenBank/DDBJ databases">
        <authorList>
            <person name="Lanie J.A."/>
            <person name="Ng W.-L."/>
            <person name="Kazmierczak K.M."/>
            <person name="Andrzejewski T.M."/>
            <person name="Davidsen T.M."/>
            <person name="Wayne K.J."/>
            <person name="Tettelin H."/>
            <person name="Glass J.I."/>
            <person name="Rusch D."/>
            <person name="Podicherti R."/>
            <person name="Tsui H.-C.T."/>
            <person name="Winkler M.E."/>
        </authorList>
    </citation>
    <scope>NUCLEOTIDE SEQUENCE</scope>
</reference>
<dbReference type="InterPro" id="IPR007695">
    <property type="entry name" value="DNA_mismatch_repair_MutS-lik_N"/>
</dbReference>
<dbReference type="PANTHER" id="PTHR11361">
    <property type="entry name" value="DNA MISMATCH REPAIR PROTEIN MUTS FAMILY MEMBER"/>
    <property type="match status" value="1"/>
</dbReference>
<dbReference type="GO" id="GO:0140664">
    <property type="term" value="F:ATP-dependent DNA damage sensor activity"/>
    <property type="evidence" value="ECO:0007669"/>
    <property type="project" value="InterPro"/>
</dbReference>
<evidence type="ECO:0000256" key="5">
    <source>
        <dbReference type="ARBA" id="ARBA00023125"/>
    </source>
</evidence>
<evidence type="ECO:0000256" key="7">
    <source>
        <dbReference type="ARBA" id="ARBA00024647"/>
    </source>
</evidence>
<dbReference type="FunFam" id="1.10.1420.10:FF:000001">
    <property type="entry name" value="DNA mismatch repair protein MutS"/>
    <property type="match status" value="1"/>
</dbReference>
<dbReference type="NCBIfam" id="NF003810">
    <property type="entry name" value="PRK05399.1"/>
    <property type="match status" value="1"/>
</dbReference>
<keyword evidence="5" id="KW-0238">DNA-binding</keyword>
<sequence>MPQADDTPLMRQWREVKSQHRDALVFFRVGDFYEFFFEDAEKGSRLLGLTLTSRNNGAAARVPLAGVPAKALDEYLGRLVALGQKVAICDQVEDPADAKGIVRREVTETVTPGTVLHDALLTAERNNFLVALTEPADGCLGLARLDLSTGELSVQDVTVPDLRAELGRLDPAELLLPRVFERDGTGPASLGDALSGRLRTYRDDWVFDYASAADEMKRRYGIQSLEAFGFRREDHLLVQATGALLTYVSEIRPGGVGHLRRPQIIRRGSAMLLDEMTRRNLELVEPLRAGEEGGTLTWVLDETVTAMGARALRRWILNPLVDAEEIWRRQEAVAEFFDAPDLRARLRDALGRMTDLERLAGKVGAARVSPRELLGLGRSLAELPVIREAGEGVESAFLQSLVTEIDLLLDVRELVEKAISPDAPATHQDGGIIREGYSADLDELRVTRDGARDFIAGLQSRERERTKISSLKVGFNKVFGYYLEVTKANIDKVPDDYVRKQTLANAERYFTPELKEWEEKIFDAEDRMDKLEAGLFGEVRVQVAAEVSRIQEAGSRAARLDVLTTLAHVAERRGYVRPEVHTGYDLQIVAGRHPVVEMMMPSESFIPNDMALDQARRIVVLTGPNMAGKSTLLRQVGLIHLMAQIGSFVPADRARLPVCDRIFTRVGASDNLARGQSTFMVEMNETASIMHGATEWSLVLLDEIGRGTSTYDGVSIAWAVTEHLHEEVGAKTIFATHYHELTQLGDLLPAVANMNVAVREVGDEIVFLRRLEDGGADRSYGIQVARLAGLPGGVIARARELLTELEGTHTGGGEGLGRFGAHRPASEPSLDQLTFFAAGDPPLLERLQRIDPEAMTPKEALDLLFELHKESRSPEDS</sequence>
<dbReference type="GO" id="GO:0005829">
    <property type="term" value="C:cytosol"/>
    <property type="evidence" value="ECO:0007669"/>
    <property type="project" value="TreeGrafter"/>
</dbReference>
<dbReference type="SUPFAM" id="SSF55271">
    <property type="entry name" value="DNA repair protein MutS, domain I"/>
    <property type="match status" value="1"/>
</dbReference>
<dbReference type="SUPFAM" id="SSF53150">
    <property type="entry name" value="DNA repair protein MutS, domain II"/>
    <property type="match status" value="1"/>
</dbReference>
<dbReference type="InterPro" id="IPR007861">
    <property type="entry name" value="DNA_mismatch_repair_MutS_clamp"/>
</dbReference>
<evidence type="ECO:0000256" key="1">
    <source>
        <dbReference type="ARBA" id="ARBA00006271"/>
    </source>
</evidence>
<name>A0A381R617_9ZZZZ</name>
<dbReference type="GO" id="GO:0005524">
    <property type="term" value="F:ATP binding"/>
    <property type="evidence" value="ECO:0007669"/>
    <property type="project" value="UniProtKB-KW"/>
</dbReference>
<comment type="function">
    <text evidence="7">This protein is involved in the repair of mismatches in DNA. It is possible that it carries out the mismatch recognition step. This protein has a weak ATPase activity.</text>
</comment>
<evidence type="ECO:0000256" key="2">
    <source>
        <dbReference type="ARBA" id="ARBA00022741"/>
    </source>
</evidence>
<dbReference type="SMART" id="SM00533">
    <property type="entry name" value="MUTSd"/>
    <property type="match status" value="1"/>
</dbReference>
<dbReference type="Pfam" id="PF05190">
    <property type="entry name" value="MutS_IV"/>
    <property type="match status" value="1"/>
</dbReference>
<dbReference type="HAMAP" id="MF_00096">
    <property type="entry name" value="MutS"/>
    <property type="match status" value="1"/>
</dbReference>
<dbReference type="InterPro" id="IPR007696">
    <property type="entry name" value="DNA_mismatch_repair_MutS_core"/>
</dbReference>
<dbReference type="InterPro" id="IPR007860">
    <property type="entry name" value="DNA_mmatch_repair_MutS_con_dom"/>
</dbReference>
<protein>
    <recommendedName>
        <fullName evidence="8">DNA mismatch repair proteins mutS family domain-containing protein</fullName>
    </recommendedName>
</protein>
<dbReference type="Pfam" id="PF00488">
    <property type="entry name" value="MutS_V"/>
    <property type="match status" value="1"/>
</dbReference>
<dbReference type="PIRSF" id="PIRSF037677">
    <property type="entry name" value="DNA_mis_repair_Msh6"/>
    <property type="match status" value="1"/>
</dbReference>
<dbReference type="Gene3D" id="1.10.1420.10">
    <property type="match status" value="2"/>
</dbReference>
<dbReference type="SMART" id="SM00534">
    <property type="entry name" value="MUTSac"/>
    <property type="match status" value="1"/>
</dbReference>
<dbReference type="Pfam" id="PF01624">
    <property type="entry name" value="MutS_I"/>
    <property type="match status" value="1"/>
</dbReference>
<dbReference type="Pfam" id="PF05188">
    <property type="entry name" value="MutS_II"/>
    <property type="match status" value="1"/>
</dbReference>
<dbReference type="InterPro" id="IPR005748">
    <property type="entry name" value="DNA_mismatch_repair_MutS"/>
</dbReference>
<evidence type="ECO:0000256" key="6">
    <source>
        <dbReference type="ARBA" id="ARBA00023204"/>
    </source>
</evidence>
<dbReference type="PROSITE" id="PS00486">
    <property type="entry name" value="DNA_MISMATCH_REPAIR_2"/>
    <property type="match status" value="1"/>
</dbReference>
<dbReference type="InterPro" id="IPR036187">
    <property type="entry name" value="DNA_mismatch_repair_MutS_sf"/>
</dbReference>
<dbReference type="InterPro" id="IPR036678">
    <property type="entry name" value="MutS_con_dom_sf"/>
</dbReference>
<proteinExistence type="inferred from homology"/>
<dbReference type="SUPFAM" id="SSF48334">
    <property type="entry name" value="DNA repair protein MutS, domain III"/>
    <property type="match status" value="1"/>
</dbReference>
<gene>
    <name evidence="9" type="ORF">METZ01_LOCUS39844</name>
</gene>
<keyword evidence="4" id="KW-0067">ATP-binding</keyword>
<organism evidence="9">
    <name type="scientific">marine metagenome</name>
    <dbReference type="NCBI Taxonomy" id="408172"/>
    <lineage>
        <taxon>unclassified sequences</taxon>
        <taxon>metagenomes</taxon>
        <taxon>ecological metagenomes</taxon>
    </lineage>
</organism>
<evidence type="ECO:0000259" key="8">
    <source>
        <dbReference type="PROSITE" id="PS00486"/>
    </source>
</evidence>
<dbReference type="Pfam" id="PF05192">
    <property type="entry name" value="MutS_III"/>
    <property type="match status" value="1"/>
</dbReference>
<evidence type="ECO:0000313" key="9">
    <source>
        <dbReference type="EMBL" id="SUZ86990.1"/>
    </source>
</evidence>
<dbReference type="InterPro" id="IPR000432">
    <property type="entry name" value="DNA_mismatch_repair_MutS_C"/>
</dbReference>
<dbReference type="GO" id="GO:0006298">
    <property type="term" value="P:mismatch repair"/>
    <property type="evidence" value="ECO:0007669"/>
    <property type="project" value="InterPro"/>
</dbReference>
<accession>A0A381R617</accession>
<dbReference type="InterPro" id="IPR045076">
    <property type="entry name" value="MutS"/>
</dbReference>
<dbReference type="GO" id="GO:0030983">
    <property type="term" value="F:mismatched DNA binding"/>
    <property type="evidence" value="ECO:0007669"/>
    <property type="project" value="InterPro"/>
</dbReference>
<dbReference type="InterPro" id="IPR016151">
    <property type="entry name" value="DNA_mismatch_repair_MutS_N"/>
</dbReference>
<dbReference type="Gene3D" id="6.10.140.430">
    <property type="match status" value="1"/>
</dbReference>
<dbReference type="InterPro" id="IPR017261">
    <property type="entry name" value="DNA_mismatch_repair_MutS/MSH"/>
</dbReference>
<keyword evidence="6" id="KW-0234">DNA repair</keyword>
<dbReference type="Gene3D" id="3.40.1170.10">
    <property type="entry name" value="DNA repair protein MutS, domain I"/>
    <property type="match status" value="1"/>
</dbReference>
<dbReference type="SUPFAM" id="SSF52540">
    <property type="entry name" value="P-loop containing nucleoside triphosphate hydrolases"/>
    <property type="match status" value="1"/>
</dbReference>
<dbReference type="Gene3D" id="3.40.50.300">
    <property type="entry name" value="P-loop containing nucleotide triphosphate hydrolases"/>
    <property type="match status" value="1"/>
</dbReference>
<dbReference type="InterPro" id="IPR027417">
    <property type="entry name" value="P-loop_NTPase"/>
</dbReference>
<comment type="similarity">
    <text evidence="1">Belongs to the DNA mismatch repair MutS family.</text>
</comment>
<keyword evidence="3" id="KW-0227">DNA damage</keyword>
<keyword evidence="2" id="KW-0547">Nucleotide-binding</keyword>
<dbReference type="NCBIfam" id="TIGR01070">
    <property type="entry name" value="mutS1"/>
    <property type="match status" value="1"/>
</dbReference>
<feature type="domain" description="DNA mismatch repair proteins mutS family" evidence="8">
    <location>
        <begin position="697"/>
        <end position="713"/>
    </location>
</feature>
<dbReference type="CDD" id="cd03284">
    <property type="entry name" value="ABC_MutS1"/>
    <property type="match status" value="1"/>
</dbReference>
<dbReference type="FunFam" id="3.40.50.300:FF:000870">
    <property type="entry name" value="MutS protein homolog 4"/>
    <property type="match status" value="1"/>
</dbReference>